<dbReference type="PANTHER" id="PTHR13045:SF15">
    <property type="entry name" value="7-METHYLGUANOSINE PHOSPHATE-SPECIFIC 5'-NUCLEOTIDASE"/>
    <property type="match status" value="1"/>
</dbReference>
<protein>
    <submittedName>
        <fullName evidence="1">Cytosolic 5'-nucleotidase 3A</fullName>
    </submittedName>
</protein>
<evidence type="ECO:0000313" key="1">
    <source>
        <dbReference type="EMBL" id="MEQ2304357.1"/>
    </source>
</evidence>
<dbReference type="Gene3D" id="3.40.50.1000">
    <property type="entry name" value="HAD superfamily/HAD-like"/>
    <property type="match status" value="1"/>
</dbReference>
<reference evidence="1 2" key="1">
    <citation type="submission" date="2021-06" db="EMBL/GenBank/DDBJ databases">
        <authorList>
            <person name="Palmer J.M."/>
        </authorList>
    </citation>
    <scope>NUCLEOTIDE SEQUENCE [LARGE SCALE GENOMIC DNA]</scope>
    <source>
        <strain evidence="1 2">AS_MEX2019</strain>
        <tissue evidence="1">Muscle</tissue>
    </source>
</reference>
<comment type="caution">
    <text evidence="1">The sequence shown here is derived from an EMBL/GenBank/DDBJ whole genome shotgun (WGS) entry which is preliminary data.</text>
</comment>
<name>A0ABV0ZES3_9TELE</name>
<dbReference type="InterPro" id="IPR036412">
    <property type="entry name" value="HAD-like_sf"/>
</dbReference>
<gene>
    <name evidence="1" type="primary">NT5C3A</name>
    <name evidence="1" type="ORF">AMECASPLE_026207</name>
</gene>
<dbReference type="EMBL" id="JAHRIP010059082">
    <property type="protein sequence ID" value="MEQ2304357.1"/>
    <property type="molecule type" value="Genomic_DNA"/>
</dbReference>
<dbReference type="Proteomes" id="UP001469553">
    <property type="component" value="Unassembled WGS sequence"/>
</dbReference>
<feature type="non-terminal residue" evidence="1">
    <location>
        <position position="57"/>
    </location>
</feature>
<dbReference type="SUPFAM" id="SSF56784">
    <property type="entry name" value="HAD-like"/>
    <property type="match status" value="1"/>
</dbReference>
<evidence type="ECO:0000313" key="2">
    <source>
        <dbReference type="Proteomes" id="UP001469553"/>
    </source>
</evidence>
<keyword evidence="2" id="KW-1185">Reference proteome</keyword>
<sequence>MIPELSNGSVLMKDPQRVQEILQSMLKAGSNTLQVISDFDMTLTRFSYNGKRCPTCH</sequence>
<organism evidence="1 2">
    <name type="scientific">Ameca splendens</name>
    <dbReference type="NCBI Taxonomy" id="208324"/>
    <lineage>
        <taxon>Eukaryota</taxon>
        <taxon>Metazoa</taxon>
        <taxon>Chordata</taxon>
        <taxon>Craniata</taxon>
        <taxon>Vertebrata</taxon>
        <taxon>Euteleostomi</taxon>
        <taxon>Actinopterygii</taxon>
        <taxon>Neopterygii</taxon>
        <taxon>Teleostei</taxon>
        <taxon>Neoteleostei</taxon>
        <taxon>Acanthomorphata</taxon>
        <taxon>Ovalentaria</taxon>
        <taxon>Atherinomorphae</taxon>
        <taxon>Cyprinodontiformes</taxon>
        <taxon>Goodeidae</taxon>
        <taxon>Ameca</taxon>
    </lineage>
</organism>
<accession>A0ABV0ZES3</accession>
<dbReference type="PANTHER" id="PTHR13045">
    <property type="entry name" value="5'-NUCLEOTIDASE"/>
    <property type="match status" value="1"/>
</dbReference>
<dbReference type="InterPro" id="IPR023214">
    <property type="entry name" value="HAD_sf"/>
</dbReference>
<proteinExistence type="predicted"/>